<dbReference type="Proteomes" id="UP001244011">
    <property type="component" value="Unassembled WGS sequence"/>
</dbReference>
<comment type="caution">
    <text evidence="2">The sequence shown here is derived from an EMBL/GenBank/DDBJ whole genome shotgun (WGS) entry which is preliminary data.</text>
</comment>
<evidence type="ECO:0000256" key="1">
    <source>
        <dbReference type="SAM" id="SignalP"/>
    </source>
</evidence>
<keyword evidence="3" id="KW-1185">Reference proteome</keyword>
<evidence type="ECO:0000313" key="2">
    <source>
        <dbReference type="EMBL" id="KAK1762849.1"/>
    </source>
</evidence>
<dbReference type="EMBL" id="MU839033">
    <property type="protein sequence ID" value="KAK1762849.1"/>
    <property type="molecule type" value="Genomic_DNA"/>
</dbReference>
<name>A0AAJ0BQY4_9PEZI</name>
<gene>
    <name evidence="2" type="ORF">QBC33DRAFT_623412</name>
</gene>
<protein>
    <submittedName>
        <fullName evidence="2">Uncharacterized protein</fullName>
    </submittedName>
</protein>
<organism evidence="2 3">
    <name type="scientific">Phialemonium atrogriseum</name>
    <dbReference type="NCBI Taxonomy" id="1093897"/>
    <lineage>
        <taxon>Eukaryota</taxon>
        <taxon>Fungi</taxon>
        <taxon>Dikarya</taxon>
        <taxon>Ascomycota</taxon>
        <taxon>Pezizomycotina</taxon>
        <taxon>Sordariomycetes</taxon>
        <taxon>Sordariomycetidae</taxon>
        <taxon>Cephalothecales</taxon>
        <taxon>Cephalothecaceae</taxon>
        <taxon>Phialemonium</taxon>
    </lineage>
</organism>
<feature type="chain" id="PRO_5042569957" evidence="1">
    <location>
        <begin position="20"/>
        <end position="119"/>
    </location>
</feature>
<dbReference type="GeneID" id="85316076"/>
<proteinExistence type="predicted"/>
<keyword evidence="1" id="KW-0732">Signal</keyword>
<reference evidence="2" key="1">
    <citation type="submission" date="2023-06" db="EMBL/GenBank/DDBJ databases">
        <title>Genome-scale phylogeny and comparative genomics of the fungal order Sordariales.</title>
        <authorList>
            <consortium name="Lawrence Berkeley National Laboratory"/>
            <person name="Hensen N."/>
            <person name="Bonometti L."/>
            <person name="Westerberg I."/>
            <person name="Brannstrom I.O."/>
            <person name="Guillou S."/>
            <person name="Cros-Aarteil S."/>
            <person name="Calhoun S."/>
            <person name="Haridas S."/>
            <person name="Kuo A."/>
            <person name="Mondo S."/>
            <person name="Pangilinan J."/>
            <person name="Riley R."/>
            <person name="Labutti K."/>
            <person name="Andreopoulos B."/>
            <person name="Lipzen A."/>
            <person name="Chen C."/>
            <person name="Yanf M."/>
            <person name="Daum C."/>
            <person name="Ng V."/>
            <person name="Clum A."/>
            <person name="Steindorff A."/>
            <person name="Ohm R."/>
            <person name="Martin F."/>
            <person name="Silar P."/>
            <person name="Natvig D."/>
            <person name="Lalanne C."/>
            <person name="Gautier V."/>
            <person name="Ament-Velasquez S.L."/>
            <person name="Kruys A."/>
            <person name="Hutchinson M.I."/>
            <person name="Powell A.J."/>
            <person name="Barry K."/>
            <person name="Miller A.N."/>
            <person name="Grigoriev I.V."/>
            <person name="Debuchy R."/>
            <person name="Gladieux P."/>
            <person name="Thoren M.H."/>
            <person name="Johannesson H."/>
        </authorList>
    </citation>
    <scope>NUCLEOTIDE SEQUENCE</scope>
    <source>
        <strain evidence="2">8032-3</strain>
    </source>
</reference>
<accession>A0AAJ0BQY4</accession>
<dbReference type="AlphaFoldDB" id="A0AAJ0BQY4"/>
<sequence>MQLIKSAILLASLFAAASAVAVEGSISSEVDAKIKRDAEVEVRDVEGRGLEKRACKKNGCKCKKGTKQGSYCGLCSAVTAAGDGWFTRDIFECNSSGGCCDYGTSSVCSGNNWASSCPK</sequence>
<evidence type="ECO:0000313" key="3">
    <source>
        <dbReference type="Proteomes" id="UP001244011"/>
    </source>
</evidence>
<feature type="signal peptide" evidence="1">
    <location>
        <begin position="1"/>
        <end position="19"/>
    </location>
</feature>
<dbReference type="RefSeq" id="XP_060279062.1">
    <property type="nucleotide sequence ID" value="XM_060432889.1"/>
</dbReference>